<dbReference type="RefSeq" id="XP_013259672.1">
    <property type="nucleotide sequence ID" value="XM_013404218.1"/>
</dbReference>
<gene>
    <name evidence="2" type="ORF">A1O9_07272</name>
</gene>
<dbReference type="Gene3D" id="3.40.50.1820">
    <property type="entry name" value="alpha/beta hydrolase"/>
    <property type="match status" value="1"/>
</dbReference>
<feature type="domain" description="AB hydrolase-1" evidence="1">
    <location>
        <begin position="36"/>
        <end position="172"/>
    </location>
</feature>
<reference evidence="2 3" key="1">
    <citation type="submission" date="2013-03" db="EMBL/GenBank/DDBJ databases">
        <title>The Genome Sequence of Exophiala aquamarina CBS 119918.</title>
        <authorList>
            <consortium name="The Broad Institute Genomics Platform"/>
            <person name="Cuomo C."/>
            <person name="de Hoog S."/>
            <person name="Gorbushina A."/>
            <person name="Walker B."/>
            <person name="Young S.K."/>
            <person name="Zeng Q."/>
            <person name="Gargeya S."/>
            <person name="Fitzgerald M."/>
            <person name="Haas B."/>
            <person name="Abouelleil A."/>
            <person name="Allen A.W."/>
            <person name="Alvarado L."/>
            <person name="Arachchi H.M."/>
            <person name="Berlin A.M."/>
            <person name="Chapman S.B."/>
            <person name="Gainer-Dewar J."/>
            <person name="Goldberg J."/>
            <person name="Griggs A."/>
            <person name="Gujja S."/>
            <person name="Hansen M."/>
            <person name="Howarth C."/>
            <person name="Imamovic A."/>
            <person name="Ireland A."/>
            <person name="Larimer J."/>
            <person name="McCowan C."/>
            <person name="Murphy C."/>
            <person name="Pearson M."/>
            <person name="Poon T.W."/>
            <person name="Priest M."/>
            <person name="Roberts A."/>
            <person name="Saif S."/>
            <person name="Shea T."/>
            <person name="Sisk P."/>
            <person name="Sykes S."/>
            <person name="Wortman J."/>
            <person name="Nusbaum C."/>
            <person name="Birren B."/>
        </authorList>
    </citation>
    <scope>NUCLEOTIDE SEQUENCE [LARGE SCALE GENOMIC DNA]</scope>
    <source>
        <strain evidence="2 3">CBS 119918</strain>
    </source>
</reference>
<dbReference type="Proteomes" id="UP000027920">
    <property type="component" value="Unassembled WGS sequence"/>
</dbReference>
<keyword evidence="3" id="KW-1185">Reference proteome</keyword>
<proteinExistence type="predicted"/>
<dbReference type="AlphaFoldDB" id="A0A072PBD5"/>
<dbReference type="InterPro" id="IPR029058">
    <property type="entry name" value="AB_hydrolase_fold"/>
</dbReference>
<dbReference type="InterPro" id="IPR000073">
    <property type="entry name" value="AB_hydrolase_1"/>
</dbReference>
<evidence type="ECO:0000259" key="1">
    <source>
        <dbReference type="Pfam" id="PF12697"/>
    </source>
</evidence>
<evidence type="ECO:0000313" key="2">
    <source>
        <dbReference type="EMBL" id="KEF57082.1"/>
    </source>
</evidence>
<dbReference type="Pfam" id="PF12697">
    <property type="entry name" value="Abhydrolase_6"/>
    <property type="match status" value="1"/>
</dbReference>
<protein>
    <recommendedName>
        <fullName evidence="1">AB hydrolase-1 domain-containing protein</fullName>
    </recommendedName>
</protein>
<name>A0A072PBD5_9EURO</name>
<comment type="caution">
    <text evidence="2">The sequence shown here is derived from an EMBL/GenBank/DDBJ whole genome shotgun (WGS) entry which is preliminary data.</text>
</comment>
<evidence type="ECO:0000313" key="3">
    <source>
        <dbReference type="Proteomes" id="UP000027920"/>
    </source>
</evidence>
<dbReference type="SUPFAM" id="SSF53474">
    <property type="entry name" value="alpha/beta-Hydrolases"/>
    <property type="match status" value="1"/>
</dbReference>
<dbReference type="VEuPathDB" id="FungiDB:A1O9_07272"/>
<sequence length="313" mass="35437">MSSFRLTLEDSSVVTGKTYFELDRKYEFSSKTIPLLVCVPGGAYDSDYFDFEPKHSLRSLSKMLGIPVVCVDRPGYGESTDVSNIGNTFIQRHGRWLNNLVLPSIWKEFSASLNASSIVLYGESIGGAVSTVAAGMYASDPPAYPLSGLVLSAMSTKPQTQQLTSYFSDESLRGKPIHMPFEQRISHAAGDNPELFDPVVFTSRKGMSSTSVEELYDINIQWPTYYAKYAEKITVQVQYSMGEYDQLWHINRDTMNEFTQSLKNSFWVEARFQKNAPHCIEFSYQCTAFYLRVFGFAMECSDSYAIDEERKRT</sequence>
<dbReference type="GeneID" id="25282186"/>
<organism evidence="2 3">
    <name type="scientific">Exophiala aquamarina CBS 119918</name>
    <dbReference type="NCBI Taxonomy" id="1182545"/>
    <lineage>
        <taxon>Eukaryota</taxon>
        <taxon>Fungi</taxon>
        <taxon>Dikarya</taxon>
        <taxon>Ascomycota</taxon>
        <taxon>Pezizomycotina</taxon>
        <taxon>Eurotiomycetes</taxon>
        <taxon>Chaetothyriomycetidae</taxon>
        <taxon>Chaetothyriales</taxon>
        <taxon>Herpotrichiellaceae</taxon>
        <taxon>Exophiala</taxon>
    </lineage>
</organism>
<dbReference type="EMBL" id="AMGV01000005">
    <property type="protein sequence ID" value="KEF57082.1"/>
    <property type="molecule type" value="Genomic_DNA"/>
</dbReference>
<accession>A0A072PBD5</accession>
<dbReference type="HOGENOM" id="CLU_058851_1_0_1"/>
<dbReference type="STRING" id="1182545.A0A072PBD5"/>
<dbReference type="OrthoDB" id="5371334at2759"/>